<name>A0AAN9LP18_CANGL</name>
<proteinExistence type="predicted"/>
<organism evidence="1 2">
    <name type="scientific">Canavalia gladiata</name>
    <name type="common">Sword bean</name>
    <name type="synonym">Dolichos gladiatus</name>
    <dbReference type="NCBI Taxonomy" id="3824"/>
    <lineage>
        <taxon>Eukaryota</taxon>
        <taxon>Viridiplantae</taxon>
        <taxon>Streptophyta</taxon>
        <taxon>Embryophyta</taxon>
        <taxon>Tracheophyta</taxon>
        <taxon>Spermatophyta</taxon>
        <taxon>Magnoliopsida</taxon>
        <taxon>eudicotyledons</taxon>
        <taxon>Gunneridae</taxon>
        <taxon>Pentapetalae</taxon>
        <taxon>rosids</taxon>
        <taxon>fabids</taxon>
        <taxon>Fabales</taxon>
        <taxon>Fabaceae</taxon>
        <taxon>Papilionoideae</taxon>
        <taxon>50 kb inversion clade</taxon>
        <taxon>NPAAA clade</taxon>
        <taxon>indigoferoid/millettioid clade</taxon>
        <taxon>Phaseoleae</taxon>
        <taxon>Canavalia</taxon>
    </lineage>
</organism>
<keyword evidence="2" id="KW-1185">Reference proteome</keyword>
<evidence type="ECO:0000313" key="2">
    <source>
        <dbReference type="Proteomes" id="UP001367508"/>
    </source>
</evidence>
<sequence length="99" mass="10742">MQGSNHSILATLVYGSKIGSRDMEVGELSEKGNVHSMIRDLASSKVGFYRDGRRADESACNSRDVYTSMHGMVPLIYEIQGTIGLVSWTGLAASCVKSR</sequence>
<accession>A0AAN9LP18</accession>
<gene>
    <name evidence="1" type="ORF">VNO77_20165</name>
</gene>
<dbReference type="Proteomes" id="UP001367508">
    <property type="component" value="Unassembled WGS sequence"/>
</dbReference>
<protein>
    <submittedName>
        <fullName evidence="1">Uncharacterized protein</fullName>
    </submittedName>
</protein>
<dbReference type="AlphaFoldDB" id="A0AAN9LP18"/>
<comment type="caution">
    <text evidence="1">The sequence shown here is derived from an EMBL/GenBank/DDBJ whole genome shotgun (WGS) entry which is preliminary data.</text>
</comment>
<reference evidence="1 2" key="1">
    <citation type="submission" date="2024-01" db="EMBL/GenBank/DDBJ databases">
        <title>The genomes of 5 underutilized Papilionoideae crops provide insights into root nodulation and disease resistanc.</title>
        <authorList>
            <person name="Jiang F."/>
        </authorList>
    </citation>
    <scope>NUCLEOTIDE SEQUENCE [LARGE SCALE GENOMIC DNA]</scope>
    <source>
        <strain evidence="1">LVBAO_FW01</strain>
        <tissue evidence="1">Leaves</tissue>
    </source>
</reference>
<dbReference type="EMBL" id="JAYMYQ010000004">
    <property type="protein sequence ID" value="KAK7339494.1"/>
    <property type="molecule type" value="Genomic_DNA"/>
</dbReference>
<evidence type="ECO:0000313" key="1">
    <source>
        <dbReference type="EMBL" id="KAK7339494.1"/>
    </source>
</evidence>